<organism evidence="2 3">
    <name type="scientific">Cutaneotrichosporon spelunceum</name>
    <dbReference type="NCBI Taxonomy" id="1672016"/>
    <lineage>
        <taxon>Eukaryota</taxon>
        <taxon>Fungi</taxon>
        <taxon>Dikarya</taxon>
        <taxon>Basidiomycota</taxon>
        <taxon>Agaricomycotina</taxon>
        <taxon>Tremellomycetes</taxon>
        <taxon>Trichosporonales</taxon>
        <taxon>Trichosporonaceae</taxon>
        <taxon>Cutaneotrichosporon</taxon>
    </lineage>
</organism>
<evidence type="ECO:0000313" key="2">
    <source>
        <dbReference type="EMBL" id="GMK54223.1"/>
    </source>
</evidence>
<dbReference type="EMBL" id="BTCM01000001">
    <property type="protein sequence ID" value="GMK54223.1"/>
    <property type="molecule type" value="Genomic_DNA"/>
</dbReference>
<feature type="compositionally biased region" description="Polar residues" evidence="1">
    <location>
        <begin position="120"/>
        <end position="142"/>
    </location>
</feature>
<evidence type="ECO:0000313" key="3">
    <source>
        <dbReference type="Proteomes" id="UP001222932"/>
    </source>
</evidence>
<keyword evidence="3" id="KW-1185">Reference proteome</keyword>
<accession>A0AAD3TNP6</accession>
<feature type="region of interest" description="Disordered" evidence="1">
    <location>
        <begin position="253"/>
        <end position="320"/>
    </location>
</feature>
<feature type="compositionally biased region" description="Polar residues" evidence="1">
    <location>
        <begin position="102"/>
        <end position="112"/>
    </location>
</feature>
<feature type="compositionally biased region" description="Low complexity" evidence="1">
    <location>
        <begin position="73"/>
        <end position="83"/>
    </location>
</feature>
<protein>
    <submittedName>
        <fullName evidence="2">Uncharacterized protein</fullName>
    </submittedName>
</protein>
<gene>
    <name evidence="2" type="ORF">CspeluHIS016_0108090</name>
</gene>
<reference evidence="2" key="2">
    <citation type="submission" date="2023-06" db="EMBL/GenBank/DDBJ databases">
        <authorList>
            <person name="Kobayashi Y."/>
            <person name="Kayamori A."/>
            <person name="Aoki K."/>
            <person name="Shiwa Y."/>
            <person name="Fujita N."/>
            <person name="Sugita T."/>
            <person name="Iwasaki W."/>
            <person name="Tanaka N."/>
            <person name="Takashima M."/>
        </authorList>
    </citation>
    <scope>NUCLEOTIDE SEQUENCE</scope>
    <source>
        <strain evidence="2">HIS016</strain>
    </source>
</reference>
<feature type="compositionally biased region" description="Low complexity" evidence="1">
    <location>
        <begin position="1"/>
        <end position="13"/>
    </location>
</feature>
<feature type="region of interest" description="Disordered" evidence="1">
    <location>
        <begin position="1"/>
        <end position="238"/>
    </location>
</feature>
<reference evidence="2" key="1">
    <citation type="journal article" date="2023" name="BMC Genomics">
        <title>Chromosome-level genome assemblies of Cutaneotrichosporon spp. (Trichosporonales, Basidiomycota) reveal imbalanced evolution between nucleotide sequences and chromosome synteny.</title>
        <authorList>
            <person name="Kobayashi Y."/>
            <person name="Kayamori A."/>
            <person name="Aoki K."/>
            <person name="Shiwa Y."/>
            <person name="Matsutani M."/>
            <person name="Fujita N."/>
            <person name="Sugita T."/>
            <person name="Iwasaki W."/>
            <person name="Tanaka N."/>
            <person name="Takashima M."/>
        </authorList>
    </citation>
    <scope>NUCLEOTIDE SEQUENCE</scope>
    <source>
        <strain evidence="2">HIS016</strain>
    </source>
</reference>
<name>A0AAD3TNP6_9TREE</name>
<feature type="region of interest" description="Disordered" evidence="1">
    <location>
        <begin position="349"/>
        <end position="379"/>
    </location>
</feature>
<sequence>MSSSPALSAASSPGVQIPPLPPGAQAPALVGWVAKEARHRPSEPELLQPESLSPVSHMSKRQSFPAVPHMRLSSRSPGLSTSPLPSPSPELVQPTPRRPWGGQSTPPATSTPFAFRSARLSVSTLGGSPLSQSPAANSTRLSSPDKAGMPDPDAHTPHNRSTHDLASTPRGGTRLPVSTIANSLPAAKPGYVSSPQAKPVPPTTAKARATQPGKPRSIAASNPEHTFHPQPPLLPPGAAALPLKISAALAGVPLTAGPTTGPAPVTSTTTLSTSLALPKPTAEASTSTRPASAPSLAKPAGNPLTSHPQPVPTLLPGMRPARAPPIVRPIPLHINTAYRDIDAGRLFVPSGLPKEPPAYDPNWAVDTDPGRPEKGVFQH</sequence>
<dbReference type="Proteomes" id="UP001222932">
    <property type="component" value="Unassembled WGS sequence"/>
</dbReference>
<feature type="compositionally biased region" description="Basic and acidic residues" evidence="1">
    <location>
        <begin position="368"/>
        <end position="379"/>
    </location>
</feature>
<evidence type="ECO:0000256" key="1">
    <source>
        <dbReference type="SAM" id="MobiDB-lite"/>
    </source>
</evidence>
<comment type="caution">
    <text evidence="2">The sequence shown here is derived from an EMBL/GenBank/DDBJ whole genome shotgun (WGS) entry which is preliminary data.</text>
</comment>
<feature type="compositionally biased region" description="Low complexity" evidence="1">
    <location>
        <begin position="253"/>
        <end position="295"/>
    </location>
</feature>
<proteinExistence type="predicted"/>
<dbReference type="AlphaFoldDB" id="A0AAD3TNP6"/>